<sequence length="60" mass="6711">MNQGYLLADTNSLVYAHHTGGTQLLDIYYDLASKEHRLLAIAETVRKEIKPGPRGSELLK</sequence>
<reference evidence="1 2" key="1">
    <citation type="submission" date="2019-12" db="EMBL/GenBank/DDBJ databases">
        <title>Hybrid Genome Assemblies of two High G+C Isolates from Undergraduate Microbiology Courses.</title>
        <authorList>
            <person name="Ne Ville C.J."/>
            <person name="Enright D."/>
            <person name="Hernandez I."/>
            <person name="Dodsworth J."/>
            <person name="Orwin P.M."/>
        </authorList>
    </citation>
    <scope>NUCLEOTIDE SEQUENCE [LARGE SCALE GENOMIC DNA]</scope>
    <source>
        <strain evidence="1 2">CSUSB</strain>
    </source>
</reference>
<dbReference type="RefSeq" id="WP_157613435.1">
    <property type="nucleotide sequence ID" value="NZ_CP046622.1"/>
</dbReference>
<evidence type="ECO:0000313" key="1">
    <source>
        <dbReference type="EMBL" id="QGW82055.1"/>
    </source>
</evidence>
<gene>
    <name evidence="1" type="ORF">GOQ09_10850</name>
</gene>
<protein>
    <submittedName>
        <fullName evidence="1">Uncharacterized protein</fullName>
    </submittedName>
</protein>
<evidence type="ECO:0000313" key="2">
    <source>
        <dbReference type="Proteomes" id="UP000425817"/>
    </source>
</evidence>
<accession>A0A6I6HH33</accession>
<proteinExistence type="predicted"/>
<organism evidence="1 2">
    <name type="scientific">Variovorax paradoxus</name>
    <dbReference type="NCBI Taxonomy" id="34073"/>
    <lineage>
        <taxon>Bacteria</taxon>
        <taxon>Pseudomonadati</taxon>
        <taxon>Pseudomonadota</taxon>
        <taxon>Betaproteobacteria</taxon>
        <taxon>Burkholderiales</taxon>
        <taxon>Comamonadaceae</taxon>
        <taxon>Variovorax</taxon>
    </lineage>
</organism>
<dbReference type="OrthoDB" id="6053162at2"/>
<dbReference type="Proteomes" id="UP000425817">
    <property type="component" value="Chromosome"/>
</dbReference>
<dbReference type="EMBL" id="CP046622">
    <property type="protein sequence ID" value="QGW82055.1"/>
    <property type="molecule type" value="Genomic_DNA"/>
</dbReference>
<name>A0A6I6HH33_VARPD</name>
<dbReference type="AlphaFoldDB" id="A0A6I6HH33"/>